<dbReference type="Gene3D" id="1.10.287.130">
    <property type="match status" value="1"/>
</dbReference>
<dbReference type="InterPro" id="IPR019734">
    <property type="entry name" value="TPR_rpt"/>
</dbReference>
<dbReference type="InterPro" id="IPR036890">
    <property type="entry name" value="HATPase_C_sf"/>
</dbReference>
<evidence type="ECO:0000256" key="6">
    <source>
        <dbReference type="ARBA" id="ARBA00022777"/>
    </source>
</evidence>
<gene>
    <name evidence="13" type="ORF">IDJ76_14795</name>
</gene>
<keyword evidence="11" id="KW-0472">Membrane</keyword>
<dbReference type="GO" id="GO:0030295">
    <property type="term" value="F:protein kinase activator activity"/>
    <property type="evidence" value="ECO:0007669"/>
    <property type="project" value="TreeGrafter"/>
</dbReference>
<evidence type="ECO:0000256" key="2">
    <source>
        <dbReference type="ARBA" id="ARBA00012438"/>
    </source>
</evidence>
<evidence type="ECO:0000313" key="14">
    <source>
        <dbReference type="Proteomes" id="UP000619078"/>
    </source>
</evidence>
<dbReference type="GO" id="GO:0000155">
    <property type="term" value="F:phosphorelay sensor kinase activity"/>
    <property type="evidence" value="ECO:0007669"/>
    <property type="project" value="InterPro"/>
</dbReference>
<comment type="catalytic activity">
    <reaction evidence="1">
        <text>ATP + protein L-histidine = ADP + protein N-phospho-L-histidine.</text>
        <dbReference type="EC" id="2.7.13.3"/>
    </reaction>
</comment>
<feature type="coiled-coil region" evidence="10">
    <location>
        <begin position="442"/>
        <end position="480"/>
    </location>
</feature>
<dbReference type="PRINTS" id="PR00344">
    <property type="entry name" value="BCTRLSENSOR"/>
</dbReference>
<dbReference type="Gene3D" id="3.30.565.10">
    <property type="entry name" value="Histidine kinase-like ATPase, C-terminal domain"/>
    <property type="match status" value="1"/>
</dbReference>
<sequence length="708" mass="79723">MLLKLTGIKLPVRCYWLLLLFAFNPCFAQLTRVTEIQQKLEKKIPDTTRLNLLKDLGMAYSSVDPVKKFYYSNVYKTLAVKLNKQANVADAYIQMGISYGIRSKIDSALFYFNLAYNHAKKHGAAMETGRALANMGFAYGRLDDDKEQISKYFEALTIYKNINYELGQVQLYNNIGGVYFDLDKFAIAQSYFEQSLAGYTKMKNETGMGNALYSVANCYRALKQNEKALEYYNRSLTIHERLGDLNGAGLARMGLGRTYTQLKQYNQAITNLDSALVKVRKLDDKYLEANVLNSMAVTYNAEKDYDTAIGYSNLALKISRAIKSKGMAYETIGNLVEAYKGKGDLKNALDYQTQYVLTKDSIREEQQLKDLSLIEINRIRGENASLEKNNQNITELNSTYLDKINRYSTVIIVTLLVLISALLFLAVLYRRNMAKQETNRAITQHSDEIGAINDELELLNEEMNAQMELTTKQNAELERLNDVKNKFFSIISHDLRSPLSTLQTLLAVYREGEIDEQELGPLLNRLEETIINTGTFLDNLLEWSKNQLDGMKVSPVNFNISESIVENIELFATQIGEKKLQVSSLADARVVTHADPDMINLVVRNLLSNSIKFCHPGDAIIFNAQVNDKLVIVSISDNGPGISKAESERLFSLDSTISAGTHGEKGNHLGLILCKDMVEQNGGKIGFETNPGEGTTFWFELPGEVEEE</sequence>
<dbReference type="EMBL" id="JACWMX010000006">
    <property type="protein sequence ID" value="MBD1394374.1"/>
    <property type="molecule type" value="Genomic_DNA"/>
</dbReference>
<dbReference type="InterPro" id="IPR003661">
    <property type="entry name" value="HisK_dim/P_dom"/>
</dbReference>
<keyword evidence="3" id="KW-0597">Phosphoprotein</keyword>
<protein>
    <recommendedName>
        <fullName evidence="2">histidine kinase</fullName>
        <ecNumber evidence="2">2.7.13.3</ecNumber>
    </recommendedName>
</protein>
<dbReference type="PANTHER" id="PTHR42878">
    <property type="entry name" value="TWO-COMPONENT HISTIDINE KINASE"/>
    <property type="match status" value="1"/>
</dbReference>
<feature type="repeat" description="TPR" evidence="9">
    <location>
        <begin position="209"/>
        <end position="242"/>
    </location>
</feature>
<dbReference type="EC" id="2.7.13.3" evidence="2"/>
<keyword evidence="11" id="KW-1133">Transmembrane helix</keyword>
<dbReference type="GO" id="GO:0007234">
    <property type="term" value="P:osmosensory signaling via phosphorelay pathway"/>
    <property type="evidence" value="ECO:0007669"/>
    <property type="project" value="TreeGrafter"/>
</dbReference>
<accession>A0A926S3L7</accession>
<keyword evidence="9" id="KW-0802">TPR repeat</keyword>
<keyword evidence="6 13" id="KW-0418">Kinase</keyword>
<keyword evidence="5" id="KW-0547">Nucleotide-binding</keyword>
<name>A0A926S3L7_9SPHI</name>
<feature type="domain" description="Histidine kinase" evidence="12">
    <location>
        <begin position="490"/>
        <end position="705"/>
    </location>
</feature>
<dbReference type="PROSITE" id="PS50109">
    <property type="entry name" value="HIS_KIN"/>
    <property type="match status" value="1"/>
</dbReference>
<proteinExistence type="predicted"/>
<dbReference type="SMART" id="SM00028">
    <property type="entry name" value="TPR"/>
    <property type="match status" value="6"/>
</dbReference>
<dbReference type="Pfam" id="PF13424">
    <property type="entry name" value="TPR_12"/>
    <property type="match status" value="1"/>
</dbReference>
<keyword evidence="4" id="KW-0808">Transferase</keyword>
<keyword evidence="10" id="KW-0175">Coiled coil</keyword>
<dbReference type="InterPro" id="IPR003594">
    <property type="entry name" value="HATPase_dom"/>
</dbReference>
<evidence type="ECO:0000256" key="1">
    <source>
        <dbReference type="ARBA" id="ARBA00000085"/>
    </source>
</evidence>
<organism evidence="13 14">
    <name type="scientific">Mucilaginibacter glaciei</name>
    <dbReference type="NCBI Taxonomy" id="2772109"/>
    <lineage>
        <taxon>Bacteria</taxon>
        <taxon>Pseudomonadati</taxon>
        <taxon>Bacteroidota</taxon>
        <taxon>Sphingobacteriia</taxon>
        <taxon>Sphingobacteriales</taxon>
        <taxon>Sphingobacteriaceae</taxon>
        <taxon>Mucilaginibacter</taxon>
    </lineage>
</organism>
<feature type="transmembrane region" description="Helical" evidence="11">
    <location>
        <begin position="407"/>
        <end position="429"/>
    </location>
</feature>
<dbReference type="SUPFAM" id="SSF48452">
    <property type="entry name" value="TPR-like"/>
    <property type="match status" value="2"/>
</dbReference>
<evidence type="ECO:0000256" key="8">
    <source>
        <dbReference type="ARBA" id="ARBA00023012"/>
    </source>
</evidence>
<evidence type="ECO:0000256" key="11">
    <source>
        <dbReference type="SAM" id="Phobius"/>
    </source>
</evidence>
<dbReference type="Proteomes" id="UP000619078">
    <property type="component" value="Unassembled WGS sequence"/>
</dbReference>
<dbReference type="InterPro" id="IPR050351">
    <property type="entry name" value="BphY/WalK/GraS-like"/>
</dbReference>
<dbReference type="GO" id="GO:0000156">
    <property type="term" value="F:phosphorelay response regulator activity"/>
    <property type="evidence" value="ECO:0007669"/>
    <property type="project" value="TreeGrafter"/>
</dbReference>
<dbReference type="CDD" id="cd00082">
    <property type="entry name" value="HisKA"/>
    <property type="match status" value="1"/>
</dbReference>
<dbReference type="Pfam" id="PF02518">
    <property type="entry name" value="HATPase_c"/>
    <property type="match status" value="1"/>
</dbReference>
<dbReference type="InterPro" id="IPR005467">
    <property type="entry name" value="His_kinase_dom"/>
</dbReference>
<dbReference type="SUPFAM" id="SSF47384">
    <property type="entry name" value="Homodimeric domain of signal transducing histidine kinase"/>
    <property type="match status" value="1"/>
</dbReference>
<dbReference type="AlphaFoldDB" id="A0A926S3L7"/>
<reference evidence="13" key="1">
    <citation type="submission" date="2020-09" db="EMBL/GenBank/DDBJ databases">
        <title>Novel species of Mucilaginibacter isolated from a glacier on the Tibetan Plateau.</title>
        <authorList>
            <person name="Liu Q."/>
            <person name="Xin Y.-H."/>
        </authorList>
    </citation>
    <scope>NUCLEOTIDE SEQUENCE</scope>
    <source>
        <strain evidence="13">ZB1P21</strain>
    </source>
</reference>
<evidence type="ECO:0000256" key="3">
    <source>
        <dbReference type="ARBA" id="ARBA00022553"/>
    </source>
</evidence>
<evidence type="ECO:0000256" key="9">
    <source>
        <dbReference type="PROSITE-ProRule" id="PRU00339"/>
    </source>
</evidence>
<dbReference type="Gene3D" id="1.25.40.10">
    <property type="entry name" value="Tetratricopeptide repeat domain"/>
    <property type="match status" value="1"/>
</dbReference>
<evidence type="ECO:0000313" key="13">
    <source>
        <dbReference type="EMBL" id="MBD1394374.1"/>
    </source>
</evidence>
<keyword evidence="14" id="KW-1185">Reference proteome</keyword>
<dbReference type="RefSeq" id="WP_191164123.1">
    <property type="nucleotide sequence ID" value="NZ_JACWMX010000006.1"/>
</dbReference>
<dbReference type="SMART" id="SM00388">
    <property type="entry name" value="HisKA"/>
    <property type="match status" value="1"/>
</dbReference>
<evidence type="ECO:0000256" key="7">
    <source>
        <dbReference type="ARBA" id="ARBA00022840"/>
    </source>
</evidence>
<dbReference type="InterPro" id="IPR004358">
    <property type="entry name" value="Sig_transdc_His_kin-like_C"/>
</dbReference>
<dbReference type="InterPro" id="IPR011990">
    <property type="entry name" value="TPR-like_helical_dom_sf"/>
</dbReference>
<dbReference type="InterPro" id="IPR036097">
    <property type="entry name" value="HisK_dim/P_sf"/>
</dbReference>
<dbReference type="GO" id="GO:0005524">
    <property type="term" value="F:ATP binding"/>
    <property type="evidence" value="ECO:0007669"/>
    <property type="project" value="UniProtKB-KW"/>
</dbReference>
<evidence type="ECO:0000256" key="10">
    <source>
        <dbReference type="SAM" id="Coils"/>
    </source>
</evidence>
<dbReference type="SMART" id="SM00387">
    <property type="entry name" value="HATPase_c"/>
    <property type="match status" value="1"/>
</dbReference>
<evidence type="ECO:0000259" key="12">
    <source>
        <dbReference type="PROSITE" id="PS50109"/>
    </source>
</evidence>
<dbReference type="PANTHER" id="PTHR42878:SF7">
    <property type="entry name" value="SENSOR HISTIDINE KINASE GLRK"/>
    <property type="match status" value="1"/>
</dbReference>
<dbReference type="SUPFAM" id="SSF55874">
    <property type="entry name" value="ATPase domain of HSP90 chaperone/DNA topoisomerase II/histidine kinase"/>
    <property type="match status" value="1"/>
</dbReference>
<evidence type="ECO:0000256" key="4">
    <source>
        <dbReference type="ARBA" id="ARBA00022679"/>
    </source>
</evidence>
<keyword evidence="11" id="KW-0812">Transmembrane</keyword>
<keyword evidence="7" id="KW-0067">ATP-binding</keyword>
<dbReference type="PROSITE" id="PS50005">
    <property type="entry name" value="TPR"/>
    <property type="match status" value="1"/>
</dbReference>
<comment type="caution">
    <text evidence="13">The sequence shown here is derived from an EMBL/GenBank/DDBJ whole genome shotgun (WGS) entry which is preliminary data.</text>
</comment>
<evidence type="ECO:0000256" key="5">
    <source>
        <dbReference type="ARBA" id="ARBA00022741"/>
    </source>
</evidence>
<dbReference type="Pfam" id="PF13374">
    <property type="entry name" value="TPR_10"/>
    <property type="match status" value="1"/>
</dbReference>
<keyword evidence="8" id="KW-0902">Two-component regulatory system</keyword>
<dbReference type="Pfam" id="PF00512">
    <property type="entry name" value="HisKA"/>
    <property type="match status" value="1"/>
</dbReference>